<dbReference type="OrthoDB" id="192832at2759"/>
<feature type="domain" description="GH16" evidence="1">
    <location>
        <begin position="1"/>
        <end position="215"/>
    </location>
</feature>
<reference evidence="2" key="1">
    <citation type="journal article" date="2020" name="Stud. Mycol.">
        <title>101 Dothideomycetes genomes: a test case for predicting lifestyles and emergence of pathogens.</title>
        <authorList>
            <person name="Haridas S."/>
            <person name="Albert R."/>
            <person name="Binder M."/>
            <person name="Bloem J."/>
            <person name="Labutti K."/>
            <person name="Salamov A."/>
            <person name="Andreopoulos B."/>
            <person name="Baker S."/>
            <person name="Barry K."/>
            <person name="Bills G."/>
            <person name="Bluhm B."/>
            <person name="Cannon C."/>
            <person name="Castanera R."/>
            <person name="Culley D."/>
            <person name="Daum C."/>
            <person name="Ezra D."/>
            <person name="Gonzalez J."/>
            <person name="Henrissat B."/>
            <person name="Kuo A."/>
            <person name="Liang C."/>
            <person name="Lipzen A."/>
            <person name="Lutzoni F."/>
            <person name="Magnuson J."/>
            <person name="Mondo S."/>
            <person name="Nolan M."/>
            <person name="Ohm R."/>
            <person name="Pangilinan J."/>
            <person name="Park H.-J."/>
            <person name="Ramirez L."/>
            <person name="Alfaro M."/>
            <person name="Sun H."/>
            <person name="Tritt A."/>
            <person name="Yoshinaga Y."/>
            <person name="Zwiers L.-H."/>
            <person name="Turgeon B."/>
            <person name="Goodwin S."/>
            <person name="Spatafora J."/>
            <person name="Crous P."/>
            <person name="Grigoriev I."/>
        </authorList>
    </citation>
    <scope>NUCLEOTIDE SEQUENCE</scope>
    <source>
        <strain evidence="2">CBS 262.69</strain>
    </source>
</reference>
<dbReference type="GO" id="GO:0009251">
    <property type="term" value="P:glucan catabolic process"/>
    <property type="evidence" value="ECO:0007669"/>
    <property type="project" value="TreeGrafter"/>
</dbReference>
<keyword evidence="3" id="KW-1185">Reference proteome</keyword>
<proteinExistence type="predicted"/>
<dbReference type="SUPFAM" id="SSF49899">
    <property type="entry name" value="Concanavalin A-like lectins/glucanases"/>
    <property type="match status" value="1"/>
</dbReference>
<dbReference type="PROSITE" id="PS51762">
    <property type="entry name" value="GH16_2"/>
    <property type="match status" value="1"/>
</dbReference>
<name>A0A6G1HWZ0_9PEZI</name>
<dbReference type="EMBL" id="ML996695">
    <property type="protein sequence ID" value="KAF2400431.1"/>
    <property type="molecule type" value="Genomic_DNA"/>
</dbReference>
<dbReference type="InterPro" id="IPR050546">
    <property type="entry name" value="Glycosyl_Hydrlase_16"/>
</dbReference>
<dbReference type="Pfam" id="PF26113">
    <property type="entry name" value="GH16_XgeA"/>
    <property type="match status" value="1"/>
</dbReference>
<dbReference type="PANTHER" id="PTHR10963">
    <property type="entry name" value="GLYCOSYL HYDROLASE-RELATED"/>
    <property type="match status" value="1"/>
</dbReference>
<gene>
    <name evidence="2" type="ORF">EJ06DRAFT_430356</name>
</gene>
<dbReference type="AlphaFoldDB" id="A0A6G1HWZ0"/>
<dbReference type="Gene3D" id="2.60.120.200">
    <property type="match status" value="1"/>
</dbReference>
<organism evidence="2 3">
    <name type="scientific">Trichodelitschia bisporula</name>
    <dbReference type="NCBI Taxonomy" id="703511"/>
    <lineage>
        <taxon>Eukaryota</taxon>
        <taxon>Fungi</taxon>
        <taxon>Dikarya</taxon>
        <taxon>Ascomycota</taxon>
        <taxon>Pezizomycotina</taxon>
        <taxon>Dothideomycetes</taxon>
        <taxon>Dothideomycetes incertae sedis</taxon>
        <taxon>Phaeotrichales</taxon>
        <taxon>Phaeotrichaceae</taxon>
        <taxon>Trichodelitschia</taxon>
    </lineage>
</organism>
<protein>
    <recommendedName>
        <fullName evidence="1">GH16 domain-containing protein</fullName>
    </recommendedName>
</protein>
<dbReference type="Proteomes" id="UP000799640">
    <property type="component" value="Unassembled WGS sequence"/>
</dbReference>
<evidence type="ECO:0000313" key="3">
    <source>
        <dbReference type="Proteomes" id="UP000799640"/>
    </source>
</evidence>
<evidence type="ECO:0000313" key="2">
    <source>
        <dbReference type="EMBL" id="KAF2400431.1"/>
    </source>
</evidence>
<dbReference type="InterPro" id="IPR013320">
    <property type="entry name" value="ConA-like_dom_sf"/>
</dbReference>
<accession>A0A6G1HWZ0</accession>
<sequence length="250" mass="26895">MNNGYAQNVMDASVYLGVDYSGVYPRGGPGRPSVRLISNNSYTHGLFILDLSHMPVGCGTWPAFWTLGPNWPNNGEIDIIEGVSLNTNNAMTLHTTPNCTIAGSGMTGTLQTNNCAYYPGYNVGCSITDPSTQNHGYNFNDNSGGVYATEWTSSYIRIWFFPRGFVPSSITSGAPDVSQFGTPTALFQGNCQIDNHFANHQMVINTDFCGDNASNAYAASLCPKQPVPLAGVLASIFLATILKTSRRHIG</sequence>
<dbReference type="PANTHER" id="PTHR10963:SF24">
    <property type="entry name" value="GLYCOSIDASE C21B10.07-RELATED"/>
    <property type="match status" value="1"/>
</dbReference>
<dbReference type="GO" id="GO:0004553">
    <property type="term" value="F:hydrolase activity, hydrolyzing O-glycosyl compounds"/>
    <property type="evidence" value="ECO:0007669"/>
    <property type="project" value="InterPro"/>
</dbReference>
<evidence type="ECO:0000259" key="1">
    <source>
        <dbReference type="PROSITE" id="PS51762"/>
    </source>
</evidence>
<dbReference type="InterPro" id="IPR000757">
    <property type="entry name" value="Beta-glucanase-like"/>
</dbReference>